<dbReference type="EMBL" id="JAFKCZ010000007">
    <property type="protein sequence ID" value="MBN7796988.1"/>
    <property type="molecule type" value="Genomic_DNA"/>
</dbReference>
<feature type="chain" id="PRO_5037023195" evidence="1">
    <location>
        <begin position="25"/>
        <end position="352"/>
    </location>
</feature>
<dbReference type="InterPro" id="IPR007433">
    <property type="entry name" value="DUF481"/>
</dbReference>
<evidence type="ECO:0000313" key="3">
    <source>
        <dbReference type="Proteomes" id="UP000664303"/>
    </source>
</evidence>
<protein>
    <submittedName>
        <fullName evidence="2">DUF481 domain-containing protein</fullName>
    </submittedName>
</protein>
<keyword evidence="1" id="KW-0732">Signal</keyword>
<proteinExistence type="predicted"/>
<evidence type="ECO:0000313" key="2">
    <source>
        <dbReference type="EMBL" id="MBN7796988.1"/>
    </source>
</evidence>
<keyword evidence="3" id="KW-1185">Reference proteome</keyword>
<accession>A0A939DEY3</accession>
<reference evidence="2" key="1">
    <citation type="submission" date="2021-02" db="EMBL/GenBank/DDBJ databases">
        <title>PHA producing bacteria isolated from coastal sediment in Guangdong, Shenzhen.</title>
        <authorList>
            <person name="Zheng W."/>
            <person name="Yu S."/>
            <person name="Huang Y."/>
        </authorList>
    </citation>
    <scope>NUCLEOTIDE SEQUENCE</scope>
    <source>
        <strain evidence="2">TN14-10</strain>
    </source>
</reference>
<dbReference type="AlphaFoldDB" id="A0A939DEY3"/>
<gene>
    <name evidence="2" type="ORF">JYP50_10320</name>
</gene>
<organism evidence="2 3">
    <name type="scientific">Parahaliea mediterranea</name>
    <dbReference type="NCBI Taxonomy" id="651086"/>
    <lineage>
        <taxon>Bacteria</taxon>
        <taxon>Pseudomonadati</taxon>
        <taxon>Pseudomonadota</taxon>
        <taxon>Gammaproteobacteria</taxon>
        <taxon>Cellvibrionales</taxon>
        <taxon>Halieaceae</taxon>
        <taxon>Parahaliea</taxon>
    </lineage>
</organism>
<sequence length="352" mass="38710">MLGKNFKPASLCAASLLAAHVALAGAAEGGQQPSDEITLKNGSRIIGTVTDTRAGVITVETEFAGTLSIQQDQVAAMSTHEPVVMQLEDGIVVQNQPIVVRDDELLLPPGLAPETRYPLANLLVVNPEPWELGDGYKWTGLVSAALTIEQGNTDTEEFDYRLESVWRSLRDRFTTKMNGEVDEANGVKNAENWKAIAKYDYFLEDPTWYTGINAAAEADDFADLDLRYYVGPYIGHQFYEEPKLTLSAEAGAVYVNENFIVADDKEYPGLNWTVNATSNVLGGDSRLYLDHNGILNLDDAGDLIMNTTFGLAFPLMFSIEAAAEVLIEYDSGVPADVEEVDQTYRFRLGYTW</sequence>
<evidence type="ECO:0000256" key="1">
    <source>
        <dbReference type="SAM" id="SignalP"/>
    </source>
</evidence>
<comment type="caution">
    <text evidence="2">The sequence shown here is derived from an EMBL/GenBank/DDBJ whole genome shotgun (WGS) entry which is preliminary data.</text>
</comment>
<feature type="signal peptide" evidence="1">
    <location>
        <begin position="1"/>
        <end position="24"/>
    </location>
</feature>
<dbReference type="Pfam" id="PF04338">
    <property type="entry name" value="DUF481"/>
    <property type="match status" value="1"/>
</dbReference>
<name>A0A939DEY3_9GAMM</name>
<dbReference type="Proteomes" id="UP000664303">
    <property type="component" value="Unassembled WGS sequence"/>
</dbReference>
<dbReference type="RefSeq" id="WP_206560443.1">
    <property type="nucleotide sequence ID" value="NZ_JAFKCZ010000007.1"/>
</dbReference>